<accession>A0A4U0ZJ65</accession>
<protein>
    <submittedName>
        <fullName evidence="2">Uncharacterized protein</fullName>
    </submittedName>
</protein>
<dbReference type="Proteomes" id="UP000305471">
    <property type="component" value="Unassembled WGS sequence"/>
</dbReference>
<name>A0A4U0ZJ65_9ALTE</name>
<feature type="transmembrane region" description="Helical" evidence="1">
    <location>
        <begin position="74"/>
        <end position="95"/>
    </location>
</feature>
<feature type="transmembrane region" description="Helical" evidence="1">
    <location>
        <begin position="12"/>
        <end position="29"/>
    </location>
</feature>
<dbReference type="Pfam" id="PF19865">
    <property type="entry name" value="DUF6338"/>
    <property type="match status" value="1"/>
</dbReference>
<evidence type="ECO:0000256" key="1">
    <source>
        <dbReference type="SAM" id="Phobius"/>
    </source>
</evidence>
<sequence length="194" mass="22525">MSIWDTDKLLLFIGFVVPGFLSIKVYQLIFPGTERPASSMLVDAIAYSCINYSILFAPIYFFSKSEVSSLGYTALFYFCVLFLFPVIWPLIWKYIRTRDFFQKNAPHPTSKPWDWVFEQRESYWVKVILKDGTIIGGLYSNKSFSSSAPSPEQIYLEETWLLDEDGAFIRRKNRTKGVIILSSEISHIELRDLN</sequence>
<keyword evidence="1" id="KW-0812">Transmembrane</keyword>
<comment type="caution">
    <text evidence="2">The sequence shown here is derived from an EMBL/GenBank/DDBJ whole genome shotgun (WGS) entry which is preliminary data.</text>
</comment>
<proteinExistence type="predicted"/>
<feature type="transmembrane region" description="Helical" evidence="1">
    <location>
        <begin position="41"/>
        <end position="62"/>
    </location>
</feature>
<dbReference type="EMBL" id="SWCO01000001">
    <property type="protein sequence ID" value="TKB04893.1"/>
    <property type="molecule type" value="Genomic_DNA"/>
</dbReference>
<dbReference type="OrthoDB" id="6506297at2"/>
<keyword evidence="1" id="KW-1133">Transmembrane helix</keyword>
<keyword evidence="1" id="KW-0472">Membrane</keyword>
<organism evidence="2 3">
    <name type="scientific">Alteromonas portus</name>
    <dbReference type="NCBI Taxonomy" id="2565549"/>
    <lineage>
        <taxon>Bacteria</taxon>
        <taxon>Pseudomonadati</taxon>
        <taxon>Pseudomonadota</taxon>
        <taxon>Gammaproteobacteria</taxon>
        <taxon>Alteromonadales</taxon>
        <taxon>Alteromonadaceae</taxon>
        <taxon>Alteromonas/Salinimonas group</taxon>
        <taxon>Alteromonas</taxon>
    </lineage>
</organism>
<dbReference type="RefSeq" id="WP_136780694.1">
    <property type="nucleotide sequence ID" value="NZ_SWCO01000001.1"/>
</dbReference>
<dbReference type="AlphaFoldDB" id="A0A4U0ZJ65"/>
<keyword evidence="3" id="KW-1185">Reference proteome</keyword>
<dbReference type="InterPro" id="IPR045919">
    <property type="entry name" value="DUF6338"/>
</dbReference>
<gene>
    <name evidence="2" type="ORF">E5672_02030</name>
</gene>
<evidence type="ECO:0000313" key="2">
    <source>
        <dbReference type="EMBL" id="TKB04893.1"/>
    </source>
</evidence>
<evidence type="ECO:0000313" key="3">
    <source>
        <dbReference type="Proteomes" id="UP000305471"/>
    </source>
</evidence>
<reference evidence="2 3" key="1">
    <citation type="submission" date="2019-04" db="EMBL/GenBank/DDBJ databases">
        <title>Alteromonas portus sp. nov., an alginate lyase-excreting marine bacterium.</title>
        <authorList>
            <person name="Huang H."/>
            <person name="Mo K."/>
            <person name="Bao S."/>
        </authorList>
    </citation>
    <scope>NUCLEOTIDE SEQUENCE [LARGE SCALE GENOMIC DNA]</scope>
    <source>
        <strain evidence="2 3">HB161718</strain>
    </source>
</reference>